<protein>
    <submittedName>
        <fullName evidence="2">Uncharacterized protein</fullName>
    </submittedName>
</protein>
<dbReference type="Proteomes" id="UP001500908">
    <property type="component" value="Unassembled WGS sequence"/>
</dbReference>
<keyword evidence="1" id="KW-1133">Transmembrane helix</keyword>
<feature type="transmembrane region" description="Helical" evidence="1">
    <location>
        <begin position="187"/>
        <end position="207"/>
    </location>
</feature>
<feature type="transmembrane region" description="Helical" evidence="1">
    <location>
        <begin position="116"/>
        <end position="135"/>
    </location>
</feature>
<comment type="caution">
    <text evidence="2">The sequence shown here is derived from an EMBL/GenBank/DDBJ whole genome shotgun (WGS) entry which is preliminary data.</text>
</comment>
<keyword evidence="3" id="KW-1185">Reference proteome</keyword>
<keyword evidence="1" id="KW-0812">Transmembrane</keyword>
<evidence type="ECO:0000256" key="1">
    <source>
        <dbReference type="SAM" id="Phobius"/>
    </source>
</evidence>
<organism evidence="2 3">
    <name type="scientific">Salinactinospora qingdaonensis</name>
    <dbReference type="NCBI Taxonomy" id="702744"/>
    <lineage>
        <taxon>Bacteria</taxon>
        <taxon>Bacillati</taxon>
        <taxon>Actinomycetota</taxon>
        <taxon>Actinomycetes</taxon>
        <taxon>Streptosporangiales</taxon>
        <taxon>Nocardiopsidaceae</taxon>
        <taxon>Salinactinospora</taxon>
    </lineage>
</organism>
<accession>A0ABP7FUJ5</accession>
<feature type="transmembrane region" description="Helical" evidence="1">
    <location>
        <begin position="40"/>
        <end position="61"/>
    </location>
</feature>
<feature type="transmembrane region" description="Helical" evidence="1">
    <location>
        <begin position="82"/>
        <end position="110"/>
    </location>
</feature>
<proteinExistence type="predicted"/>
<reference evidence="3" key="1">
    <citation type="journal article" date="2019" name="Int. J. Syst. Evol. Microbiol.">
        <title>The Global Catalogue of Microorganisms (GCM) 10K type strain sequencing project: providing services to taxonomists for standard genome sequencing and annotation.</title>
        <authorList>
            <consortium name="The Broad Institute Genomics Platform"/>
            <consortium name="The Broad Institute Genome Sequencing Center for Infectious Disease"/>
            <person name="Wu L."/>
            <person name="Ma J."/>
        </authorList>
    </citation>
    <scope>NUCLEOTIDE SEQUENCE [LARGE SCALE GENOMIC DNA]</scope>
    <source>
        <strain evidence="3">JCM 17137</strain>
    </source>
</reference>
<sequence>MAWRDALNMARSPIATTRAGLLALLAVALPRLLPHVGDAFTVVLSMAVPTLLYLAAAQLLGGARSEAVEPRLARYFPHSPGVLGLLHGLVPLLVLDVLVCCFAAAMLVVGAETATAFGPLALVPAAVAAALVNLYRGTLPAHLWIGYDTPLGNSAVLQIVIWHTAGLFALLVLAWPVVTAALILLPLWMQAVWLLVGSTLLACWGGWRARNALAMER</sequence>
<evidence type="ECO:0000313" key="2">
    <source>
        <dbReference type="EMBL" id="GAA3747417.1"/>
    </source>
</evidence>
<gene>
    <name evidence="2" type="ORF">GCM10022402_28490</name>
</gene>
<name>A0ABP7FUJ5_9ACTN</name>
<dbReference type="EMBL" id="BAABDD010000012">
    <property type="protein sequence ID" value="GAA3747417.1"/>
    <property type="molecule type" value="Genomic_DNA"/>
</dbReference>
<feature type="transmembrane region" description="Helical" evidence="1">
    <location>
        <begin position="155"/>
        <end position="175"/>
    </location>
</feature>
<evidence type="ECO:0000313" key="3">
    <source>
        <dbReference type="Proteomes" id="UP001500908"/>
    </source>
</evidence>
<keyword evidence="1" id="KW-0472">Membrane</keyword>